<feature type="domain" description="DUF7282" evidence="3">
    <location>
        <begin position="294"/>
        <end position="408"/>
    </location>
</feature>
<dbReference type="OrthoDB" id="239724at2157"/>
<name>M0NA70_9EURY</name>
<reference evidence="4 5" key="1">
    <citation type="journal article" date="2014" name="PLoS Genet.">
        <title>Phylogenetically driven sequencing of extremely halophilic archaea reveals strategies for static and dynamic osmo-response.</title>
        <authorList>
            <person name="Becker E.A."/>
            <person name="Seitzer P.M."/>
            <person name="Tritt A."/>
            <person name="Larsen D."/>
            <person name="Krusor M."/>
            <person name="Yao A.I."/>
            <person name="Wu D."/>
            <person name="Madern D."/>
            <person name="Eisen J.A."/>
            <person name="Darling A.E."/>
            <person name="Facciotti M.T."/>
        </authorList>
    </citation>
    <scope>NUCLEOTIDE SEQUENCE [LARGE SCALE GENOMIC DNA]</scope>
    <source>
        <strain evidence="4 5">DSM 8989</strain>
    </source>
</reference>
<dbReference type="Pfam" id="PF04307">
    <property type="entry name" value="YdjM"/>
    <property type="match status" value="1"/>
</dbReference>
<dbReference type="STRING" id="1227456.C450_04933"/>
<keyword evidence="2" id="KW-0472">Membrane</keyword>
<comment type="caution">
    <text evidence="4">The sequence shown here is derived from an EMBL/GenBank/DDBJ whole genome shotgun (WGS) entry which is preliminary data.</text>
</comment>
<feature type="transmembrane region" description="Helical" evidence="2">
    <location>
        <begin position="88"/>
        <end position="109"/>
    </location>
</feature>
<protein>
    <recommendedName>
        <fullName evidence="3">DUF7282 domain-containing protein</fullName>
    </recommendedName>
</protein>
<evidence type="ECO:0000256" key="2">
    <source>
        <dbReference type="SAM" id="Phobius"/>
    </source>
</evidence>
<keyword evidence="2" id="KW-1133">Transmembrane helix</keyword>
<evidence type="ECO:0000259" key="3">
    <source>
        <dbReference type="Pfam" id="PF23951"/>
    </source>
</evidence>
<keyword evidence="5" id="KW-1185">Reference proteome</keyword>
<dbReference type="EMBL" id="AOME01000024">
    <property type="protein sequence ID" value="EMA54781.1"/>
    <property type="molecule type" value="Genomic_DNA"/>
</dbReference>
<feature type="compositionally biased region" description="Polar residues" evidence="1">
    <location>
        <begin position="411"/>
        <end position="445"/>
    </location>
</feature>
<dbReference type="Pfam" id="PF23951">
    <property type="entry name" value="DUF7282"/>
    <property type="match status" value="2"/>
</dbReference>
<accession>M0NA70</accession>
<feature type="domain" description="DUF7282" evidence="3">
    <location>
        <begin position="150"/>
        <end position="267"/>
    </location>
</feature>
<dbReference type="AlphaFoldDB" id="M0NA70"/>
<keyword evidence="2" id="KW-0812">Transmembrane</keyword>
<dbReference type="RefSeq" id="WP_005040761.1">
    <property type="nucleotide sequence ID" value="NZ_AOME01000024.1"/>
</dbReference>
<feature type="transmembrane region" description="Helical" evidence="2">
    <location>
        <begin position="451"/>
        <end position="477"/>
    </location>
</feature>
<dbReference type="InterPro" id="IPR055706">
    <property type="entry name" value="Slg1/2_DUF7282"/>
</dbReference>
<dbReference type="PATRIC" id="fig|1227456.3.peg.1009"/>
<proteinExistence type="predicted"/>
<dbReference type="InterPro" id="IPR007404">
    <property type="entry name" value="YdjM-like"/>
</dbReference>
<evidence type="ECO:0000313" key="4">
    <source>
        <dbReference type="EMBL" id="EMA54781.1"/>
    </source>
</evidence>
<organism evidence="4 5">
    <name type="scientific">Halococcus salifodinae DSM 8989</name>
    <dbReference type="NCBI Taxonomy" id="1227456"/>
    <lineage>
        <taxon>Archaea</taxon>
        <taxon>Methanobacteriati</taxon>
        <taxon>Methanobacteriota</taxon>
        <taxon>Stenosarchaea group</taxon>
        <taxon>Halobacteria</taxon>
        <taxon>Halobacteriales</taxon>
        <taxon>Halococcaceae</taxon>
        <taxon>Halococcus</taxon>
    </lineage>
</organism>
<gene>
    <name evidence="4" type="ORF">C450_04933</name>
</gene>
<evidence type="ECO:0000256" key="1">
    <source>
        <dbReference type="SAM" id="MobiDB-lite"/>
    </source>
</evidence>
<dbReference type="Proteomes" id="UP000011625">
    <property type="component" value="Unassembled WGS sequence"/>
</dbReference>
<feature type="transmembrane region" description="Helical" evidence="2">
    <location>
        <begin position="34"/>
        <end position="53"/>
    </location>
</feature>
<evidence type="ECO:0000313" key="5">
    <source>
        <dbReference type="Proteomes" id="UP000011625"/>
    </source>
</evidence>
<feature type="region of interest" description="Disordered" evidence="1">
    <location>
        <begin position="411"/>
        <end position="449"/>
    </location>
</feature>
<sequence length="480" mass="49893">MVIVAGVLKMIPNLPPAEIVTTLQQQARGNVSRWGFALFGFTIGAYGVLAHLLGDVITVRGVKPFLPVSNWRLSLSSLRADSPTANSALFGAGMVAIALVVVATVPGAFLGGPATLSPAGVADAQSTNQTATPQTNTTNATNATNASATATVSLANQTINGSTVTVGSVTLSEPGFVVLDSTGPDEEGILEESTIAVSKRLDAGTHWNVSLRVNRSPPGGVANRTTLNSTGTYEAVLYRDSNNNSRFEFITSGRATDRPFVNESGSPARLVLDSGYITIRGSREDPNATPTPTASIRFADQRTDGVEVTIRSVTLPQGGFVVVHNQSYLRGGDPTQTSVGYSQYLSAGTHRNVSITLLQPVQRDQTLVAIPSRDTDGNRSYDYVRTDGFQDVGYTDGGEVITDTASVTITGSPSTSEAVSSATPSDTASESTTVVTSQPGTSAPDSSGGGVGAWIASHPLGVVVVVLAVIVVIPSLWRRL</sequence>